<dbReference type="InterPro" id="IPR041657">
    <property type="entry name" value="HTH_17"/>
</dbReference>
<keyword evidence="3" id="KW-1185">Reference proteome</keyword>
<name>A0A5C6E621_9BACT</name>
<proteinExistence type="predicted"/>
<dbReference type="SUPFAM" id="SSF46955">
    <property type="entry name" value="Putative DNA-binding domain"/>
    <property type="match status" value="1"/>
</dbReference>
<protein>
    <submittedName>
        <fullName evidence="2">Helix-turn-helix domain protein</fullName>
    </submittedName>
</protein>
<evidence type="ECO:0000259" key="1">
    <source>
        <dbReference type="Pfam" id="PF12728"/>
    </source>
</evidence>
<organism evidence="2 3">
    <name type="scientific">Novipirellula aureliae</name>
    <dbReference type="NCBI Taxonomy" id="2527966"/>
    <lineage>
        <taxon>Bacteria</taxon>
        <taxon>Pseudomonadati</taxon>
        <taxon>Planctomycetota</taxon>
        <taxon>Planctomycetia</taxon>
        <taxon>Pirellulales</taxon>
        <taxon>Pirellulaceae</taxon>
        <taxon>Novipirellula</taxon>
    </lineage>
</organism>
<comment type="caution">
    <text evidence="2">The sequence shown here is derived from an EMBL/GenBank/DDBJ whole genome shotgun (WGS) entry which is preliminary data.</text>
</comment>
<accession>A0A5C6E621</accession>
<dbReference type="RefSeq" id="WP_231617433.1">
    <property type="nucleotide sequence ID" value="NZ_SJPY01000003.1"/>
</dbReference>
<gene>
    <name evidence="2" type="ORF">Q31b_19690</name>
</gene>
<dbReference type="Proteomes" id="UP000315471">
    <property type="component" value="Unassembled WGS sequence"/>
</dbReference>
<feature type="domain" description="Helix-turn-helix" evidence="1">
    <location>
        <begin position="43"/>
        <end position="86"/>
    </location>
</feature>
<evidence type="ECO:0000313" key="3">
    <source>
        <dbReference type="Proteomes" id="UP000315471"/>
    </source>
</evidence>
<dbReference type="Pfam" id="PF12728">
    <property type="entry name" value="HTH_17"/>
    <property type="match status" value="1"/>
</dbReference>
<sequence>MANVDITATVSDDDRALIVADVVAAIRPMIESRHTLLVDGDRLAELLGVSRPTIDRLRADSVIPSVLIGRRRLYNPDAVLAALEERK</sequence>
<dbReference type="EMBL" id="SJPY01000003">
    <property type="protein sequence ID" value="TWU42936.1"/>
    <property type="molecule type" value="Genomic_DNA"/>
</dbReference>
<dbReference type="AlphaFoldDB" id="A0A5C6E621"/>
<reference evidence="2 3" key="1">
    <citation type="submission" date="2019-02" db="EMBL/GenBank/DDBJ databases">
        <title>Deep-cultivation of Planctomycetes and their phenomic and genomic characterization uncovers novel biology.</title>
        <authorList>
            <person name="Wiegand S."/>
            <person name="Jogler M."/>
            <person name="Boedeker C."/>
            <person name="Pinto D."/>
            <person name="Vollmers J."/>
            <person name="Rivas-Marin E."/>
            <person name="Kohn T."/>
            <person name="Peeters S.H."/>
            <person name="Heuer A."/>
            <person name="Rast P."/>
            <person name="Oberbeckmann S."/>
            <person name="Bunk B."/>
            <person name="Jeske O."/>
            <person name="Meyerdierks A."/>
            <person name="Storesund J.E."/>
            <person name="Kallscheuer N."/>
            <person name="Luecker S."/>
            <person name="Lage O.M."/>
            <person name="Pohl T."/>
            <person name="Merkel B.J."/>
            <person name="Hornburger P."/>
            <person name="Mueller R.-W."/>
            <person name="Bruemmer F."/>
            <person name="Labrenz M."/>
            <person name="Spormann A.M."/>
            <person name="Op Den Camp H."/>
            <person name="Overmann J."/>
            <person name="Amann R."/>
            <person name="Jetten M.S.M."/>
            <person name="Mascher T."/>
            <person name="Medema M.H."/>
            <person name="Devos D.P."/>
            <person name="Kaster A.-K."/>
            <person name="Ovreas L."/>
            <person name="Rohde M."/>
            <person name="Galperin M.Y."/>
            <person name="Jogler C."/>
        </authorList>
    </citation>
    <scope>NUCLEOTIDE SEQUENCE [LARGE SCALE GENOMIC DNA]</scope>
    <source>
        <strain evidence="2 3">Q31b</strain>
    </source>
</reference>
<evidence type="ECO:0000313" key="2">
    <source>
        <dbReference type="EMBL" id="TWU42936.1"/>
    </source>
</evidence>
<dbReference type="InterPro" id="IPR009061">
    <property type="entry name" value="DNA-bd_dom_put_sf"/>
</dbReference>